<keyword evidence="4" id="KW-0808">Transferase</keyword>
<dbReference type="Pfam" id="PF04072">
    <property type="entry name" value="LCM"/>
    <property type="match status" value="1"/>
</dbReference>
<keyword evidence="5 6" id="KW-0949">S-adenosyl-L-methionine</keyword>
<comment type="caution">
    <text evidence="7">The sequence shown here is derived from an EMBL/GenBank/DDBJ whole genome shotgun (WGS) entry which is preliminary data.</text>
</comment>
<dbReference type="InterPro" id="IPR007213">
    <property type="entry name" value="Ppm1/Ppm2/Tcmp"/>
</dbReference>
<dbReference type="OrthoDB" id="9806164at2"/>
<organism evidence="7 8">
    <name type="scientific">Kitasatospora cineracea</name>
    <dbReference type="NCBI Taxonomy" id="88074"/>
    <lineage>
        <taxon>Bacteria</taxon>
        <taxon>Bacillati</taxon>
        <taxon>Actinomycetota</taxon>
        <taxon>Actinomycetes</taxon>
        <taxon>Kitasatosporales</taxon>
        <taxon>Streptomycetaceae</taxon>
        <taxon>Kitasatospora</taxon>
    </lineage>
</organism>
<protein>
    <recommendedName>
        <fullName evidence="6">S-adenosyl-L-methionine-dependent methyltransferase</fullName>
        <ecNumber evidence="6">2.1.1.-</ecNumber>
    </recommendedName>
</protein>
<evidence type="ECO:0000256" key="2">
    <source>
        <dbReference type="ARBA" id="ARBA00008138"/>
    </source>
</evidence>
<reference evidence="7 8" key="1">
    <citation type="submission" date="2018-11" db="EMBL/GenBank/DDBJ databases">
        <title>Sequencing the genomes of 1000 actinobacteria strains.</title>
        <authorList>
            <person name="Klenk H.-P."/>
        </authorList>
    </citation>
    <scope>NUCLEOTIDE SEQUENCE [LARGE SCALE GENOMIC DNA]</scope>
    <source>
        <strain evidence="7 8">DSM 44780</strain>
    </source>
</reference>
<dbReference type="PANTHER" id="PTHR43619">
    <property type="entry name" value="S-ADENOSYL-L-METHIONINE-DEPENDENT METHYLTRANSFERASE YKTD-RELATED"/>
    <property type="match status" value="1"/>
</dbReference>
<gene>
    <name evidence="7" type="ORF">EDD39_4957</name>
</gene>
<comment type="similarity">
    <text evidence="2 6">Belongs to the UPF0677 family.</text>
</comment>
<dbReference type="NCBIfam" id="TIGR00027">
    <property type="entry name" value="mthyl_TIGR00027"/>
    <property type="match status" value="1"/>
</dbReference>
<comment type="function">
    <text evidence="1 6">Exhibits S-adenosyl-L-methionine-dependent methyltransferase activity.</text>
</comment>
<evidence type="ECO:0000256" key="5">
    <source>
        <dbReference type="ARBA" id="ARBA00022691"/>
    </source>
</evidence>
<evidence type="ECO:0000313" key="7">
    <source>
        <dbReference type="EMBL" id="ROR46673.1"/>
    </source>
</evidence>
<dbReference type="SUPFAM" id="SSF53335">
    <property type="entry name" value="S-adenosyl-L-methionine-dependent methyltransferases"/>
    <property type="match status" value="1"/>
</dbReference>
<dbReference type="InterPro" id="IPR029063">
    <property type="entry name" value="SAM-dependent_MTases_sf"/>
</dbReference>
<evidence type="ECO:0000256" key="6">
    <source>
        <dbReference type="RuleBase" id="RU362030"/>
    </source>
</evidence>
<evidence type="ECO:0000256" key="1">
    <source>
        <dbReference type="ARBA" id="ARBA00003907"/>
    </source>
</evidence>
<dbReference type="Proteomes" id="UP000267408">
    <property type="component" value="Unassembled WGS sequence"/>
</dbReference>
<dbReference type="EC" id="2.1.1.-" evidence="6"/>
<dbReference type="PANTHER" id="PTHR43619:SF2">
    <property type="entry name" value="S-ADENOSYL-L-METHIONINE-DEPENDENT METHYLTRANSFERASES SUPERFAMILY PROTEIN"/>
    <property type="match status" value="1"/>
</dbReference>
<dbReference type="GO" id="GO:0008168">
    <property type="term" value="F:methyltransferase activity"/>
    <property type="evidence" value="ECO:0007669"/>
    <property type="project" value="UniProtKB-UniRule"/>
</dbReference>
<accession>A0A8G1UMD5</accession>
<evidence type="ECO:0000256" key="3">
    <source>
        <dbReference type="ARBA" id="ARBA00022603"/>
    </source>
</evidence>
<evidence type="ECO:0000256" key="4">
    <source>
        <dbReference type="ARBA" id="ARBA00022679"/>
    </source>
</evidence>
<dbReference type="EMBL" id="RJVJ01000001">
    <property type="protein sequence ID" value="ROR46673.1"/>
    <property type="molecule type" value="Genomic_DNA"/>
</dbReference>
<name>A0A8G1UMD5_9ACTN</name>
<dbReference type="InterPro" id="IPR011610">
    <property type="entry name" value="SAM_mthyl_Trfase_ML2640-like"/>
</dbReference>
<proteinExistence type="inferred from homology"/>
<sequence length="285" mass="31391">MSTAGAATPDNTAVRTALWRALHLEADRPPHVFEDRIGLRLADPGEQWRQRPDMDPRGTAGFRASVVARARWIEELVDERAAQGVDQYVLLGAGLDSFAQRRPQPPGGLRVFEVDQPGPQQWKRHRLAALGHGVPDWLRLVPVDFERGEDWLEHLGAAGFDPGRRSVVASAGVSMYLTEDATRDVLRKVAGLAPGTTLAMTFLLPAELLDPDDRAGLRTSGRGAERAGTPFRSFYTPERMLALARESGFREVRHLSGRALADRWFTGRPDGLRPSSGEDFLIAST</sequence>
<dbReference type="Gene3D" id="3.40.50.150">
    <property type="entry name" value="Vaccinia Virus protein VP39"/>
    <property type="match status" value="1"/>
</dbReference>
<keyword evidence="3 6" id="KW-0489">Methyltransferase</keyword>
<evidence type="ECO:0000313" key="8">
    <source>
        <dbReference type="Proteomes" id="UP000267408"/>
    </source>
</evidence>
<dbReference type="GO" id="GO:0032259">
    <property type="term" value="P:methylation"/>
    <property type="evidence" value="ECO:0007669"/>
    <property type="project" value="UniProtKB-KW"/>
</dbReference>
<dbReference type="RefSeq" id="WP_123559424.1">
    <property type="nucleotide sequence ID" value="NZ_RJVJ01000001.1"/>
</dbReference>
<dbReference type="AlphaFoldDB" id="A0A8G1UMD5"/>